<name>A0A2V3ZQA0_9GAMM</name>
<reference evidence="2" key="1">
    <citation type="submission" date="2018-05" db="EMBL/GenBank/DDBJ databases">
        <authorList>
            <person name="Lu D."/>
        </authorList>
    </citation>
    <scope>NUCLEOTIDE SEQUENCE [LARGE SCALE GENOMIC DNA]</scope>
    <source>
        <strain evidence="2">F01</strain>
    </source>
</reference>
<dbReference type="EMBL" id="QFWX01000001">
    <property type="protein sequence ID" value="PXX93668.1"/>
    <property type="molecule type" value="Genomic_DNA"/>
</dbReference>
<evidence type="ECO:0000313" key="1">
    <source>
        <dbReference type="EMBL" id="PXX93668.1"/>
    </source>
</evidence>
<evidence type="ECO:0000313" key="2">
    <source>
        <dbReference type="Proteomes" id="UP000253987"/>
    </source>
</evidence>
<organism evidence="1 2">
    <name type="scientific">Marinobacter vulgaris</name>
    <dbReference type="NCBI Taxonomy" id="1928331"/>
    <lineage>
        <taxon>Bacteria</taxon>
        <taxon>Pseudomonadati</taxon>
        <taxon>Pseudomonadota</taxon>
        <taxon>Gammaproteobacteria</taxon>
        <taxon>Pseudomonadales</taxon>
        <taxon>Marinobacteraceae</taxon>
        <taxon>Marinobacter</taxon>
    </lineage>
</organism>
<protein>
    <submittedName>
        <fullName evidence="1">Uncharacterized protein</fullName>
    </submittedName>
</protein>
<comment type="caution">
    <text evidence="1">The sequence shown here is derived from an EMBL/GenBank/DDBJ whole genome shotgun (WGS) entry which is preliminary data.</text>
</comment>
<dbReference type="Proteomes" id="UP000253987">
    <property type="component" value="Unassembled WGS sequence"/>
</dbReference>
<dbReference type="AlphaFoldDB" id="A0A2V3ZQA0"/>
<accession>A0A2V3ZQA0</accession>
<sequence>MIVAPYSLISGFAAPGVAGGLVWRHLADVNFAGVAVVAHAVTTPFNRFLDDGLGVALLISKGKIRFLW</sequence>
<keyword evidence="2" id="KW-1185">Reference proteome</keyword>
<proteinExistence type="predicted"/>
<reference evidence="1 2" key="2">
    <citation type="submission" date="2018-06" db="EMBL/GenBank/DDBJ databases">
        <title>Marinobactersediminissp. nov, a moderately halophilic bacterium isolated from marine solar saltern.</title>
        <authorList>
            <person name="Zhang Y."/>
        </authorList>
    </citation>
    <scope>NUCLEOTIDE SEQUENCE [LARGE SCALE GENOMIC DNA]</scope>
    <source>
        <strain evidence="1 2">F01</strain>
    </source>
</reference>
<gene>
    <name evidence="1" type="ORF">DIT71_02390</name>
</gene>